<gene>
    <name evidence="4" type="ORF">STA1M1_01840</name>
</gene>
<evidence type="ECO:0000256" key="3">
    <source>
        <dbReference type="SAM" id="SignalP"/>
    </source>
</evidence>
<keyword evidence="3" id="KW-0732">Signal</keyword>
<name>A0ABQ5LMR8_9RHOB</name>
<feature type="transmembrane region" description="Helical" evidence="2">
    <location>
        <begin position="26"/>
        <end position="48"/>
    </location>
</feature>
<organism evidence="4 5">
    <name type="scientific">Sinisalibacter aestuarii</name>
    <dbReference type="NCBI Taxonomy" id="2949426"/>
    <lineage>
        <taxon>Bacteria</taxon>
        <taxon>Pseudomonadati</taxon>
        <taxon>Pseudomonadota</taxon>
        <taxon>Alphaproteobacteria</taxon>
        <taxon>Rhodobacterales</taxon>
        <taxon>Roseobacteraceae</taxon>
        <taxon>Sinisalibacter</taxon>
    </lineage>
</organism>
<keyword evidence="2" id="KW-0472">Membrane</keyword>
<feature type="region of interest" description="Disordered" evidence="1">
    <location>
        <begin position="48"/>
        <end position="85"/>
    </location>
</feature>
<proteinExistence type="predicted"/>
<feature type="signal peptide" evidence="3">
    <location>
        <begin position="1"/>
        <end position="21"/>
    </location>
</feature>
<reference evidence="4" key="1">
    <citation type="journal article" date="2023" name="Int. J. Syst. Evol. Microbiol.">
        <title>Sinisalibacter aestuarii sp. nov., isolated from estuarine sediment of the Arakawa River.</title>
        <authorList>
            <person name="Arafat S.T."/>
            <person name="Hirano S."/>
            <person name="Sato A."/>
            <person name="Takeuchi K."/>
            <person name="Yasuda T."/>
            <person name="Terahara T."/>
            <person name="Hamada M."/>
            <person name="Kobayashi T."/>
        </authorList>
    </citation>
    <scope>NUCLEOTIDE SEQUENCE</scope>
    <source>
        <strain evidence="4">B-399</strain>
    </source>
</reference>
<protein>
    <submittedName>
        <fullName evidence="4">Uncharacterized protein</fullName>
    </submittedName>
</protein>
<evidence type="ECO:0000256" key="2">
    <source>
        <dbReference type="SAM" id="Phobius"/>
    </source>
</evidence>
<accession>A0ABQ5LMR8</accession>
<feature type="compositionally biased region" description="Basic and acidic residues" evidence="1">
    <location>
        <begin position="64"/>
        <end position="84"/>
    </location>
</feature>
<keyword evidence="2" id="KW-1133">Transmembrane helix</keyword>
<dbReference type="Proteomes" id="UP001144205">
    <property type="component" value="Unassembled WGS sequence"/>
</dbReference>
<keyword evidence="5" id="KW-1185">Reference proteome</keyword>
<comment type="caution">
    <text evidence="4">The sequence shown here is derived from an EMBL/GenBank/DDBJ whole genome shotgun (WGS) entry which is preliminary data.</text>
</comment>
<evidence type="ECO:0000313" key="5">
    <source>
        <dbReference type="Proteomes" id="UP001144205"/>
    </source>
</evidence>
<sequence>MIATLTAALALSPLAASPARAGNEETIGAIAAASVFALITAGIVANAATQKGHKSTPTPHHYTPRRDPEPNRWDHGRTRTDPRKLLPAQCEFSVNHGRDRGSYYSSQCLQRSFNHWPYLPDRCEKRIDGPGRHDIRAYDASCLARYGYREDERSRGRDARR</sequence>
<feature type="chain" id="PRO_5047325461" evidence="3">
    <location>
        <begin position="22"/>
        <end position="161"/>
    </location>
</feature>
<dbReference type="EMBL" id="BROH01000001">
    <property type="protein sequence ID" value="GKY86315.1"/>
    <property type="molecule type" value="Genomic_DNA"/>
</dbReference>
<evidence type="ECO:0000313" key="4">
    <source>
        <dbReference type="EMBL" id="GKY86315.1"/>
    </source>
</evidence>
<keyword evidence="2" id="KW-0812">Transmembrane</keyword>
<evidence type="ECO:0000256" key="1">
    <source>
        <dbReference type="SAM" id="MobiDB-lite"/>
    </source>
</evidence>